<evidence type="ECO:0000313" key="2">
    <source>
        <dbReference type="Proteomes" id="UP000307562"/>
    </source>
</evidence>
<organism evidence="1 2">
    <name type="scientific">Natrinema pallidum</name>
    <dbReference type="NCBI Taxonomy" id="69527"/>
    <lineage>
        <taxon>Archaea</taxon>
        <taxon>Methanobacteriati</taxon>
        <taxon>Methanobacteriota</taxon>
        <taxon>Stenosarchaea group</taxon>
        <taxon>Halobacteria</taxon>
        <taxon>Halobacteriales</taxon>
        <taxon>Natrialbaceae</taxon>
        <taxon>Natrinema</taxon>
    </lineage>
</organism>
<name>A0A4P9TIE1_9EURY</name>
<gene>
    <name evidence="1" type="ORF">FGF80_16490</name>
</gene>
<reference evidence="2" key="1">
    <citation type="submission" date="2019-05" db="EMBL/GenBank/DDBJ databases">
        <title>Complete Genome Sequence and Methylation Pattern of the Halophilic Archaeon Natrinema pallidum BOL6-1.</title>
        <authorList>
            <person name="DasSarma P."/>
            <person name="DasSarma B.P."/>
            <person name="DasSarma S.L."/>
            <person name="Martinez F.L."/>
            <person name="Guzman D."/>
            <person name="Roberts R.J."/>
            <person name="DasSarma S."/>
        </authorList>
    </citation>
    <scope>NUCLEOTIDE SEQUENCE [LARGE SCALE GENOMIC DNA]</scope>
    <source>
        <strain evidence="2">BOL6-1</strain>
    </source>
</reference>
<accession>A0A4P9TIE1</accession>
<dbReference type="RefSeq" id="WP_138655205.1">
    <property type="nucleotide sequence ID" value="NZ_CP040637.1"/>
</dbReference>
<keyword evidence="2" id="KW-1185">Reference proteome</keyword>
<proteinExistence type="predicted"/>
<dbReference type="AlphaFoldDB" id="A0A4P9TIE1"/>
<dbReference type="EMBL" id="CP040637">
    <property type="protein sequence ID" value="QCW04721.1"/>
    <property type="molecule type" value="Genomic_DNA"/>
</dbReference>
<protein>
    <submittedName>
        <fullName evidence="1">Uncharacterized protein</fullName>
    </submittedName>
</protein>
<evidence type="ECO:0000313" key="1">
    <source>
        <dbReference type="EMBL" id="QCW04721.1"/>
    </source>
</evidence>
<dbReference type="KEGG" id="npl:FGF80_16490"/>
<dbReference type="Proteomes" id="UP000307562">
    <property type="component" value="Chromosome"/>
</dbReference>
<sequence length="286" mass="29898">MANSNSPNFDRRNVLKSIGIGGTISIIPGIAAADQQDIDNDVTIERIEPREEGRSVEDTEAIIDSEKITSLADSVEAETRLSRDLETPLSLELVTDNQKLNAAEPVITHIPFKPPNAEQFSPNNSGIIFAISIKEDGERNPIAAFAGARERTDGANVQSDLSLQSSEAGSQVRMTTFGQQNGRVRKINETTESAVGVSSDLQPKASFPEPSCTVCMTLVDSACVIGSGTLSYGACVDAVVATAALSGLGSLAVGALCTYLVSQTGVTCTVGTLAACTAVGWCDATQ</sequence>
<dbReference type="GeneID" id="96157637"/>